<keyword evidence="4" id="KW-0804">Transcription</keyword>
<gene>
    <name evidence="7" type="ORF">BJ971_005651</name>
</gene>
<dbReference type="AlphaFoldDB" id="A0A7W7MSU8"/>
<keyword evidence="8" id="KW-1185">Reference proteome</keyword>
<dbReference type="SUPFAM" id="SSF48498">
    <property type="entry name" value="Tetracyclin repressor-like, C-terminal domain"/>
    <property type="match status" value="1"/>
</dbReference>
<dbReference type="PANTHER" id="PTHR47506:SF6">
    <property type="entry name" value="HTH-TYPE TRANSCRIPTIONAL REPRESSOR NEMR"/>
    <property type="match status" value="1"/>
</dbReference>
<dbReference type="SUPFAM" id="SSF46689">
    <property type="entry name" value="Homeodomain-like"/>
    <property type="match status" value="1"/>
</dbReference>
<reference evidence="7 8" key="1">
    <citation type="submission" date="2020-08" db="EMBL/GenBank/DDBJ databases">
        <title>Sequencing the genomes of 1000 actinobacteria strains.</title>
        <authorList>
            <person name="Klenk H.-P."/>
        </authorList>
    </citation>
    <scope>NUCLEOTIDE SEQUENCE [LARGE SCALE GENOMIC DNA]</scope>
    <source>
        <strain evidence="7 8">DSM 43149</strain>
    </source>
</reference>
<feature type="domain" description="HTH tetR-type" evidence="6">
    <location>
        <begin position="14"/>
        <end position="74"/>
    </location>
</feature>
<evidence type="ECO:0000256" key="1">
    <source>
        <dbReference type="ARBA" id="ARBA00022491"/>
    </source>
</evidence>
<comment type="caution">
    <text evidence="7">The sequence shown here is derived from an EMBL/GenBank/DDBJ whole genome shotgun (WGS) entry which is preliminary data.</text>
</comment>
<dbReference type="PROSITE" id="PS50977">
    <property type="entry name" value="HTH_TETR_2"/>
    <property type="match status" value="1"/>
</dbReference>
<name>A0A7W7MSU8_9ACTN</name>
<dbReference type="PANTHER" id="PTHR47506">
    <property type="entry name" value="TRANSCRIPTIONAL REGULATORY PROTEIN"/>
    <property type="match status" value="1"/>
</dbReference>
<evidence type="ECO:0000256" key="2">
    <source>
        <dbReference type="ARBA" id="ARBA00023015"/>
    </source>
</evidence>
<keyword evidence="3 5" id="KW-0238">DNA-binding</keyword>
<accession>A0A7W7MSU8</accession>
<dbReference type="InterPro" id="IPR039538">
    <property type="entry name" value="BetI_C"/>
</dbReference>
<evidence type="ECO:0000313" key="7">
    <source>
        <dbReference type="EMBL" id="MBB4765095.1"/>
    </source>
</evidence>
<dbReference type="RefSeq" id="WP_184996208.1">
    <property type="nucleotide sequence ID" value="NZ_BOMK01000071.1"/>
</dbReference>
<dbReference type="InterPro" id="IPR009057">
    <property type="entry name" value="Homeodomain-like_sf"/>
</dbReference>
<dbReference type="Proteomes" id="UP000578112">
    <property type="component" value="Unassembled WGS sequence"/>
</dbReference>
<evidence type="ECO:0000256" key="3">
    <source>
        <dbReference type="ARBA" id="ARBA00023125"/>
    </source>
</evidence>
<evidence type="ECO:0000313" key="8">
    <source>
        <dbReference type="Proteomes" id="UP000578112"/>
    </source>
</evidence>
<dbReference type="GO" id="GO:0003677">
    <property type="term" value="F:DNA binding"/>
    <property type="evidence" value="ECO:0007669"/>
    <property type="project" value="UniProtKB-UniRule"/>
</dbReference>
<dbReference type="Gene3D" id="1.10.357.10">
    <property type="entry name" value="Tetracycline Repressor, domain 2"/>
    <property type="match status" value="1"/>
</dbReference>
<keyword evidence="1" id="KW-0678">Repressor</keyword>
<evidence type="ECO:0000256" key="4">
    <source>
        <dbReference type="ARBA" id="ARBA00023163"/>
    </source>
</evidence>
<dbReference type="EMBL" id="JACHNH010000001">
    <property type="protein sequence ID" value="MBB4765095.1"/>
    <property type="molecule type" value="Genomic_DNA"/>
</dbReference>
<keyword evidence="2" id="KW-0805">Transcription regulation</keyword>
<dbReference type="InterPro" id="IPR001647">
    <property type="entry name" value="HTH_TetR"/>
</dbReference>
<evidence type="ECO:0000259" key="6">
    <source>
        <dbReference type="PROSITE" id="PS50977"/>
    </source>
</evidence>
<dbReference type="Pfam" id="PF00440">
    <property type="entry name" value="TetR_N"/>
    <property type="match status" value="1"/>
</dbReference>
<proteinExistence type="predicted"/>
<dbReference type="Pfam" id="PF13977">
    <property type="entry name" value="TetR_C_6"/>
    <property type="match status" value="1"/>
</dbReference>
<organism evidence="7 8">
    <name type="scientific">Actinoplanes digitatis</name>
    <dbReference type="NCBI Taxonomy" id="1868"/>
    <lineage>
        <taxon>Bacteria</taxon>
        <taxon>Bacillati</taxon>
        <taxon>Actinomycetota</taxon>
        <taxon>Actinomycetes</taxon>
        <taxon>Micromonosporales</taxon>
        <taxon>Micromonosporaceae</taxon>
        <taxon>Actinoplanes</taxon>
    </lineage>
</organism>
<sequence length="199" mass="21344">MRGAKPRGSYAKTDAKRDEILDAALVVFGESGYRRGSLKSIAGRVGMSDAGLLHHFQNKSALLSAVLARRDSRSSRLLDLDADDGLVVLRGLTALAARNAGTPGEVALFCTLSAEATDPAHPAHDYFARRYAETRLTVGRALGDLAQRGLLRAGVDTDSAARVTIAVMDGLQVQWLLDRSVDMAADLRHFLMGLVTVEL</sequence>
<protein>
    <submittedName>
        <fullName evidence="7">AcrR family transcriptional regulator</fullName>
    </submittedName>
</protein>
<dbReference type="PRINTS" id="PR00455">
    <property type="entry name" value="HTHTETR"/>
</dbReference>
<feature type="DNA-binding region" description="H-T-H motif" evidence="5">
    <location>
        <begin position="37"/>
        <end position="56"/>
    </location>
</feature>
<evidence type="ECO:0000256" key="5">
    <source>
        <dbReference type="PROSITE-ProRule" id="PRU00335"/>
    </source>
</evidence>
<dbReference type="InterPro" id="IPR036271">
    <property type="entry name" value="Tet_transcr_reg_TetR-rel_C_sf"/>
</dbReference>